<feature type="transmembrane region" description="Helical" evidence="1">
    <location>
        <begin position="249"/>
        <end position="269"/>
    </location>
</feature>
<accession>A0A169RUD5</accession>
<feature type="transmembrane region" description="Helical" evidence="1">
    <location>
        <begin position="305"/>
        <end position="323"/>
    </location>
</feature>
<feature type="transmembrane region" description="Helical" evidence="1">
    <location>
        <begin position="50"/>
        <end position="72"/>
    </location>
</feature>
<dbReference type="InterPro" id="IPR006750">
    <property type="entry name" value="YdcZ"/>
</dbReference>
<name>A0A169RUD5_9CORY</name>
<dbReference type="PANTHER" id="PTHR34821">
    <property type="entry name" value="INNER MEMBRANE PROTEIN YDCZ"/>
    <property type="match status" value="1"/>
</dbReference>
<dbReference type="GO" id="GO:0005886">
    <property type="term" value="C:plasma membrane"/>
    <property type="evidence" value="ECO:0007669"/>
    <property type="project" value="TreeGrafter"/>
</dbReference>
<keyword evidence="3" id="KW-1185">Reference proteome</keyword>
<keyword evidence="1" id="KW-0812">Transmembrane</keyword>
<protein>
    <submittedName>
        <fullName evidence="2">Integral membrane protein</fullName>
    </submittedName>
</protein>
<evidence type="ECO:0000313" key="2">
    <source>
        <dbReference type="EMBL" id="BAU95452.1"/>
    </source>
</evidence>
<keyword evidence="1" id="KW-0472">Membrane</keyword>
<sequence>MSGVVIKTRKLFPGRENRMLAVLFGVLAGAIMPLQTSVNNRLRQSVGAPLLASFISFFVGTLTLIIATWITSGHPYPALANTAGHPWWIFTGGMLGVVLLTGNILLFPRVGSVQTVILPISGQIIMGLIIDSTGLAHSPQAPLSLIRILGAAAVLVGSLAAVGVFSKKSSSHTQTQGASIWLWRLFGVVMGMCQATQVAVNGYLGTILGSAIESALISFTVGTTALFILLLVTRTKWRGIDGAGEKNPWWMWIGGVIGATVIFSTAYLGPVIGTGVTVVVMLLGMMLASLLIDAFGILGSPRRRIHIAQILGLVVIIVGVSMIRI</sequence>
<evidence type="ECO:0000256" key="1">
    <source>
        <dbReference type="SAM" id="Phobius"/>
    </source>
</evidence>
<reference evidence="2 3" key="1">
    <citation type="submission" date="2016-02" db="EMBL/GenBank/DDBJ databases">
        <title>Corynebacterium glutamicum N24 whole genome sequencing project.</title>
        <authorList>
            <person name="Matsutani M."/>
            <person name="Nangtapong N."/>
            <person name="Yakushi T."/>
            <person name="Matsushita K."/>
        </authorList>
    </citation>
    <scope>NUCLEOTIDE SEQUENCE [LARGE SCALE GENOMIC DNA]</scope>
    <source>
        <strain evidence="2 3">N24</strain>
    </source>
</reference>
<dbReference type="EMBL" id="AP017369">
    <property type="protein sequence ID" value="BAU95452.1"/>
    <property type="molecule type" value="Genomic_DNA"/>
</dbReference>
<feature type="transmembrane region" description="Helical" evidence="1">
    <location>
        <begin position="87"/>
        <end position="107"/>
    </location>
</feature>
<feature type="transmembrane region" description="Helical" evidence="1">
    <location>
        <begin position="216"/>
        <end position="237"/>
    </location>
</feature>
<feature type="transmembrane region" description="Helical" evidence="1">
    <location>
        <begin position="185"/>
        <end position="204"/>
    </location>
</feature>
<feature type="transmembrane region" description="Helical" evidence="1">
    <location>
        <begin position="144"/>
        <end position="165"/>
    </location>
</feature>
<feature type="transmembrane region" description="Helical" evidence="1">
    <location>
        <begin position="116"/>
        <end position="138"/>
    </location>
</feature>
<feature type="transmembrane region" description="Helical" evidence="1">
    <location>
        <begin position="275"/>
        <end position="298"/>
    </location>
</feature>
<organism evidence="2 3">
    <name type="scientific">Corynebacterium suranareeae</name>
    <dbReference type="NCBI Taxonomy" id="2506452"/>
    <lineage>
        <taxon>Bacteria</taxon>
        <taxon>Bacillati</taxon>
        <taxon>Actinomycetota</taxon>
        <taxon>Actinomycetes</taxon>
        <taxon>Mycobacteriales</taxon>
        <taxon>Corynebacteriaceae</taxon>
        <taxon>Corynebacterium</taxon>
    </lineage>
</organism>
<dbReference type="Pfam" id="PF04657">
    <property type="entry name" value="DMT_YdcZ"/>
    <property type="match status" value="2"/>
</dbReference>
<feature type="transmembrane region" description="Helical" evidence="1">
    <location>
        <begin position="20"/>
        <end position="38"/>
    </location>
</feature>
<keyword evidence="1" id="KW-1133">Transmembrane helix</keyword>
<dbReference type="KEGG" id="csur:N24_1190"/>
<dbReference type="PANTHER" id="PTHR34821:SF2">
    <property type="entry name" value="INNER MEMBRANE PROTEIN YDCZ"/>
    <property type="match status" value="1"/>
</dbReference>
<evidence type="ECO:0000313" key="3">
    <source>
        <dbReference type="Proteomes" id="UP000218244"/>
    </source>
</evidence>
<dbReference type="AlphaFoldDB" id="A0A169RUD5"/>
<dbReference type="Proteomes" id="UP000218244">
    <property type="component" value="Chromosome"/>
</dbReference>
<proteinExistence type="predicted"/>
<gene>
    <name evidence="2" type="ORF">N24_1190</name>
</gene>